<dbReference type="KEGG" id="ams:AMIS_39940"/>
<gene>
    <name evidence="2" type="ordered locus">AMIS_39940</name>
</gene>
<feature type="transmembrane region" description="Helical" evidence="1">
    <location>
        <begin position="232"/>
        <end position="250"/>
    </location>
</feature>
<proteinExistence type="predicted"/>
<dbReference type="OrthoDB" id="5194016at2"/>
<evidence type="ECO:0000313" key="3">
    <source>
        <dbReference type="Proteomes" id="UP000007882"/>
    </source>
</evidence>
<sequence length="310" mass="32109">MAQLPYRSDRVPVSSGQLGGWRGARVGTTVRLDGPCPACRHPTRVVASLTSTSLEGFEPATGLTVAFVCNCGKEHRGQPPEPPQGCGRSWSATVTVGDDGAVSLAPVDDPQLVEAAEAFRVAQTGQLDRLRGAAEKWIAGITALLGVLGVAGIGFGAEQVRKLGVPGRISLGTVVALAILSGAVAIALAYRAAYGWPRQRSIADDTALLAWHADQQALPAAVADRLRTAVRMAGVALALLTVAAGLLWFLPEAKPAAPLVKVSTAEETIICGTLLNSRADGSMRVRRADDGTLETIPLAGVARVVTVAKC</sequence>
<feature type="transmembrane region" description="Helical" evidence="1">
    <location>
        <begin position="137"/>
        <end position="157"/>
    </location>
</feature>
<feature type="transmembrane region" description="Helical" evidence="1">
    <location>
        <begin position="169"/>
        <end position="190"/>
    </location>
</feature>
<dbReference type="Proteomes" id="UP000007882">
    <property type="component" value="Chromosome"/>
</dbReference>
<keyword evidence="1" id="KW-1133">Transmembrane helix</keyword>
<keyword evidence="1" id="KW-0812">Transmembrane</keyword>
<protein>
    <submittedName>
        <fullName evidence="2">Uncharacterized protein</fullName>
    </submittedName>
</protein>
<reference evidence="2 3" key="1">
    <citation type="submission" date="2012-02" db="EMBL/GenBank/DDBJ databases">
        <title>Complete genome sequence of Actinoplanes missouriensis 431 (= NBRC 102363).</title>
        <authorList>
            <person name="Ohnishi Y."/>
            <person name="Ishikawa J."/>
            <person name="Sekine M."/>
            <person name="Hosoyama A."/>
            <person name="Harada T."/>
            <person name="Narita H."/>
            <person name="Hata T."/>
            <person name="Konno Y."/>
            <person name="Tutikane K."/>
            <person name="Fujita N."/>
            <person name="Horinouchi S."/>
            <person name="Hayakawa M."/>
        </authorList>
    </citation>
    <scope>NUCLEOTIDE SEQUENCE [LARGE SCALE GENOMIC DNA]</scope>
    <source>
        <strain evidence="3">ATCC 14538 / DSM 43046 / CBS 188.64 / JCM 3121 / NBRC 102363 / NCIMB 12654 / NRRL B-3342 / UNCC 431</strain>
    </source>
</reference>
<dbReference type="HOGENOM" id="CLU_896127_0_0_11"/>
<dbReference type="AlphaFoldDB" id="I0H877"/>
<dbReference type="PATRIC" id="fig|512565.3.peg.3980"/>
<keyword evidence="3" id="KW-1185">Reference proteome</keyword>
<organism evidence="2 3">
    <name type="scientific">Actinoplanes missouriensis (strain ATCC 14538 / DSM 43046 / CBS 188.64 / JCM 3121 / NBRC 102363 / NCIMB 12654 / NRRL B-3342 / UNCC 431)</name>
    <dbReference type="NCBI Taxonomy" id="512565"/>
    <lineage>
        <taxon>Bacteria</taxon>
        <taxon>Bacillati</taxon>
        <taxon>Actinomycetota</taxon>
        <taxon>Actinomycetes</taxon>
        <taxon>Micromonosporales</taxon>
        <taxon>Micromonosporaceae</taxon>
        <taxon>Actinoplanes</taxon>
    </lineage>
</organism>
<evidence type="ECO:0000313" key="2">
    <source>
        <dbReference type="EMBL" id="BAL89214.1"/>
    </source>
</evidence>
<evidence type="ECO:0000256" key="1">
    <source>
        <dbReference type="SAM" id="Phobius"/>
    </source>
</evidence>
<dbReference type="EMBL" id="AP012319">
    <property type="protein sequence ID" value="BAL89214.1"/>
    <property type="molecule type" value="Genomic_DNA"/>
</dbReference>
<keyword evidence="1" id="KW-0472">Membrane</keyword>
<accession>I0H877</accession>
<name>I0H877_ACTM4</name>
<dbReference type="RefSeq" id="WP_014444108.1">
    <property type="nucleotide sequence ID" value="NC_017093.1"/>
</dbReference>